<keyword evidence="1" id="KW-0812">Transmembrane</keyword>
<dbReference type="GO" id="GO:0006694">
    <property type="term" value="P:steroid biosynthetic process"/>
    <property type="evidence" value="ECO:0007669"/>
    <property type="project" value="InterPro"/>
</dbReference>
<dbReference type="SUPFAM" id="SSF51735">
    <property type="entry name" value="NAD(P)-binding Rossmann-fold domains"/>
    <property type="match status" value="1"/>
</dbReference>
<feature type="domain" description="3-beta hydroxysteroid dehydrogenase/isomerase" evidence="2">
    <location>
        <begin position="1"/>
        <end position="112"/>
    </location>
</feature>
<evidence type="ECO:0000259" key="2">
    <source>
        <dbReference type="Pfam" id="PF01073"/>
    </source>
</evidence>
<dbReference type="GO" id="GO:0016616">
    <property type="term" value="F:oxidoreductase activity, acting on the CH-OH group of donors, NAD or NADP as acceptor"/>
    <property type="evidence" value="ECO:0007669"/>
    <property type="project" value="InterPro"/>
</dbReference>
<organism evidence="3 4">
    <name type="scientific">Leptobrachium leishanense</name>
    <name type="common">Leishan spiny toad</name>
    <dbReference type="NCBI Taxonomy" id="445787"/>
    <lineage>
        <taxon>Eukaryota</taxon>
        <taxon>Metazoa</taxon>
        <taxon>Chordata</taxon>
        <taxon>Craniata</taxon>
        <taxon>Vertebrata</taxon>
        <taxon>Euteleostomi</taxon>
        <taxon>Amphibia</taxon>
        <taxon>Batrachia</taxon>
        <taxon>Anura</taxon>
        <taxon>Pelobatoidea</taxon>
        <taxon>Megophryidae</taxon>
        <taxon>Leptobrachium</taxon>
    </lineage>
</organism>
<name>A0A8C5M6G0_9ANUR</name>
<sequence>MVQNANGKLTNHGIKLVTCVIRAGNLYGEKTDHLLQSYINAKSGNNKINYIGPETIEQNYTYVGNVAWMHVLAARQLQLKPELMEGQVYYAYDDTPLRQQHNLLFDLYKDVDPGIQLGSRIPYWKIWLIVNVYNFIAFLLSPFWSIKKFLTTSILNYMVTTFSYETDKAFRHFGYQPKYSWPEAKLRTCKWLKCASDSSKEDQNVKN</sequence>
<dbReference type="GeneTree" id="ENSGT00940000167381"/>
<dbReference type="OrthoDB" id="10262413at2759"/>
<dbReference type="Gene3D" id="3.40.50.720">
    <property type="entry name" value="NAD(P)-binding Rossmann-like Domain"/>
    <property type="match status" value="1"/>
</dbReference>
<dbReference type="InterPro" id="IPR002225">
    <property type="entry name" value="3Beta_OHSteriod_DH/Estase"/>
</dbReference>
<proteinExistence type="predicted"/>
<keyword evidence="4" id="KW-1185">Reference proteome</keyword>
<dbReference type="Pfam" id="PF01073">
    <property type="entry name" value="3Beta_HSD"/>
    <property type="match status" value="1"/>
</dbReference>
<evidence type="ECO:0000256" key="1">
    <source>
        <dbReference type="SAM" id="Phobius"/>
    </source>
</evidence>
<keyword evidence="1" id="KW-0472">Membrane</keyword>
<accession>A0A8C5M6G0</accession>
<feature type="transmembrane region" description="Helical" evidence="1">
    <location>
        <begin position="126"/>
        <end position="146"/>
    </location>
</feature>
<keyword evidence="1" id="KW-1133">Transmembrane helix</keyword>
<dbReference type="Proteomes" id="UP000694569">
    <property type="component" value="Unplaced"/>
</dbReference>
<reference evidence="3" key="1">
    <citation type="submission" date="2025-08" db="UniProtKB">
        <authorList>
            <consortium name="Ensembl"/>
        </authorList>
    </citation>
    <scope>IDENTIFICATION</scope>
</reference>
<dbReference type="AlphaFoldDB" id="A0A8C5M6G0"/>
<evidence type="ECO:0000313" key="4">
    <source>
        <dbReference type="Proteomes" id="UP000694569"/>
    </source>
</evidence>
<evidence type="ECO:0000313" key="3">
    <source>
        <dbReference type="Ensembl" id="ENSLLEP00000008582.1"/>
    </source>
</evidence>
<protein>
    <recommendedName>
        <fullName evidence="2">3-beta hydroxysteroid dehydrogenase/isomerase domain-containing protein</fullName>
    </recommendedName>
</protein>
<dbReference type="Ensembl" id="ENSLLET00000008924.1">
    <property type="protein sequence ID" value="ENSLLEP00000008582.1"/>
    <property type="gene ID" value="ENSLLEG00000005472.1"/>
</dbReference>
<dbReference type="InterPro" id="IPR036291">
    <property type="entry name" value="NAD(P)-bd_dom_sf"/>
</dbReference>
<reference evidence="3" key="2">
    <citation type="submission" date="2025-09" db="UniProtKB">
        <authorList>
            <consortium name="Ensembl"/>
        </authorList>
    </citation>
    <scope>IDENTIFICATION</scope>
</reference>